<feature type="domain" description="FAM13A-like" evidence="2">
    <location>
        <begin position="271"/>
        <end position="322"/>
    </location>
</feature>
<keyword evidence="4" id="KW-1185">Reference proteome</keyword>
<dbReference type="OrthoDB" id="264668at2759"/>
<sequence>MMVADPLAQILSQVIDDVSFSQTHTVSEDFRVYPKSSMESVHTLQQEQRKRIEQTYCARAPSPDFLGSQLLAEYRGEAASLQLAKESGDPNFPTSISRMASEQSKQFKKEMKQRIHEWESTVRQATGQADVFPDQKASLRSIYELYRATKMKVLGVEPSAAQQGGGTEPSVAGRDVSQSVAAAPATSTGVAAAGSRAESTRDSTLVAKESSASASGATAKPAGRPSGATASRASSAAGSAGPAANAALPEWMQRIERVQLGTEDVSAMTEDALQTEKRSLKQVLHRFESDFEKYNGVRPGRHDRHGFTGEYHRYGELKNELTRRSQNK</sequence>
<evidence type="ECO:0000259" key="2">
    <source>
        <dbReference type="Pfam" id="PF26116"/>
    </source>
</evidence>
<accession>A0A0N1I316</accession>
<dbReference type="Proteomes" id="UP000038009">
    <property type="component" value="Unassembled WGS sequence"/>
</dbReference>
<feature type="compositionally biased region" description="Low complexity" evidence="1">
    <location>
        <begin position="180"/>
        <end position="197"/>
    </location>
</feature>
<evidence type="ECO:0000313" key="3">
    <source>
        <dbReference type="EMBL" id="KPI84285.1"/>
    </source>
</evidence>
<feature type="compositionally biased region" description="Low complexity" evidence="1">
    <location>
        <begin position="222"/>
        <end position="242"/>
    </location>
</feature>
<proteinExistence type="predicted"/>
<feature type="region of interest" description="Disordered" evidence="1">
    <location>
        <begin position="159"/>
        <end position="242"/>
    </location>
</feature>
<dbReference type="AlphaFoldDB" id="A0A0N1I316"/>
<dbReference type="OMA" id="RHDRHGF"/>
<dbReference type="EMBL" id="LJSK01000272">
    <property type="protein sequence ID" value="KPI84285.1"/>
    <property type="molecule type" value="Genomic_DNA"/>
</dbReference>
<organism evidence="3 4">
    <name type="scientific">Leptomonas seymouri</name>
    <dbReference type="NCBI Taxonomy" id="5684"/>
    <lineage>
        <taxon>Eukaryota</taxon>
        <taxon>Discoba</taxon>
        <taxon>Euglenozoa</taxon>
        <taxon>Kinetoplastea</taxon>
        <taxon>Metakinetoplastina</taxon>
        <taxon>Trypanosomatida</taxon>
        <taxon>Trypanosomatidae</taxon>
        <taxon>Leishmaniinae</taxon>
        <taxon>Leptomonas</taxon>
    </lineage>
</organism>
<evidence type="ECO:0000256" key="1">
    <source>
        <dbReference type="SAM" id="MobiDB-lite"/>
    </source>
</evidence>
<dbReference type="Pfam" id="PF26116">
    <property type="entry name" value="FAM13A"/>
    <property type="match status" value="1"/>
</dbReference>
<evidence type="ECO:0000313" key="4">
    <source>
        <dbReference type="Proteomes" id="UP000038009"/>
    </source>
</evidence>
<protein>
    <recommendedName>
        <fullName evidence="2">FAM13A-like domain-containing protein</fullName>
    </recommendedName>
</protein>
<reference evidence="3 4" key="1">
    <citation type="journal article" date="2015" name="PLoS Pathog.">
        <title>Leptomonas seymouri: Adaptations to the Dixenous Life Cycle Analyzed by Genome Sequencing, Transcriptome Profiling and Co-infection with Leishmania donovani.</title>
        <authorList>
            <person name="Kraeva N."/>
            <person name="Butenko A."/>
            <person name="Hlavacova J."/>
            <person name="Kostygov A."/>
            <person name="Myskova J."/>
            <person name="Grybchuk D."/>
            <person name="Lestinova T."/>
            <person name="Votypka J."/>
            <person name="Volf P."/>
            <person name="Opperdoes F."/>
            <person name="Flegontov P."/>
            <person name="Lukes J."/>
            <person name="Yurchenko V."/>
        </authorList>
    </citation>
    <scope>NUCLEOTIDE SEQUENCE [LARGE SCALE GENOMIC DNA]</scope>
    <source>
        <strain evidence="3 4">ATCC 30220</strain>
    </source>
</reference>
<name>A0A0N1I316_LEPSE</name>
<dbReference type="VEuPathDB" id="TriTrypDB:Lsey_0272_0020"/>
<dbReference type="InterPro" id="IPR059029">
    <property type="entry name" value="FAM13A_dom"/>
</dbReference>
<gene>
    <name evidence="3" type="ORF">ABL78_6652</name>
</gene>
<comment type="caution">
    <text evidence="3">The sequence shown here is derived from an EMBL/GenBank/DDBJ whole genome shotgun (WGS) entry which is preliminary data.</text>
</comment>